<dbReference type="OrthoDB" id="3176171at2759"/>
<reference evidence="2 3" key="2">
    <citation type="submission" date="2019-01" db="EMBL/GenBank/DDBJ databases">
        <title>A chromosome length genome reference of the Java medaka (oryzias javanicus).</title>
        <authorList>
            <person name="Herpin A."/>
            <person name="Takehana Y."/>
            <person name="Naruse K."/>
            <person name="Ansai S."/>
            <person name="Kawaguchi M."/>
        </authorList>
    </citation>
    <scope>NUCLEOTIDE SEQUENCE [LARGE SCALE GENOMIC DNA]</scope>
    <source>
        <strain evidence="2">RS831</strain>
        <tissue evidence="2">Whole body</tissue>
    </source>
</reference>
<protein>
    <submittedName>
        <fullName evidence="2">Uncharacterized protein</fullName>
    </submittedName>
</protein>
<evidence type="ECO:0000313" key="3">
    <source>
        <dbReference type="Proteomes" id="UP000283210"/>
    </source>
</evidence>
<evidence type="ECO:0000256" key="1">
    <source>
        <dbReference type="SAM" id="Coils"/>
    </source>
</evidence>
<keyword evidence="1" id="KW-0175">Coiled coil</keyword>
<keyword evidence="3" id="KW-1185">Reference proteome</keyword>
<dbReference type="Proteomes" id="UP000283210">
    <property type="component" value="Chromosome 9"/>
</dbReference>
<organism evidence="2 3">
    <name type="scientific">Oryzias javanicus</name>
    <name type="common">Javanese ricefish</name>
    <name type="synonym">Aplocheilus javanicus</name>
    <dbReference type="NCBI Taxonomy" id="123683"/>
    <lineage>
        <taxon>Eukaryota</taxon>
        <taxon>Metazoa</taxon>
        <taxon>Chordata</taxon>
        <taxon>Craniata</taxon>
        <taxon>Vertebrata</taxon>
        <taxon>Euteleostomi</taxon>
        <taxon>Actinopterygii</taxon>
        <taxon>Neopterygii</taxon>
        <taxon>Teleostei</taxon>
        <taxon>Neoteleostei</taxon>
        <taxon>Acanthomorphata</taxon>
        <taxon>Ovalentaria</taxon>
        <taxon>Atherinomorphae</taxon>
        <taxon>Beloniformes</taxon>
        <taxon>Adrianichthyidae</taxon>
        <taxon>Oryziinae</taxon>
        <taxon>Oryzias</taxon>
    </lineage>
</organism>
<sequence length="215" mass="25632">MGMGIGTLLGESPKDRERRTELALINKSNPEQVKVLIDNTLLAINMNASMLSVQQIHDHMAKYLFSKLQVVTEEMKKIKEDHIKKRQEHEQVQNDLMRDLKLEGEERIHQLQVVTEEMKKIKEDHIKKRQEHEQIQNELMRDLKLKKLIIENFIPPEEKEKFIRTMVFDEEEECWKKNPVTQDQQMMCRPRSAVGYRRPICRHARRAMIQKPDAR</sequence>
<evidence type="ECO:0000313" key="2">
    <source>
        <dbReference type="EMBL" id="RVE67823.1"/>
    </source>
</evidence>
<dbReference type="EMBL" id="CM012445">
    <property type="protein sequence ID" value="RVE67823.1"/>
    <property type="molecule type" value="Genomic_DNA"/>
</dbReference>
<name>A0A437CYM2_ORYJA</name>
<feature type="coiled-coil region" evidence="1">
    <location>
        <begin position="68"/>
        <end position="138"/>
    </location>
</feature>
<accession>A0A437CYM2</accession>
<proteinExistence type="predicted"/>
<gene>
    <name evidence="2" type="ORF">OJAV_G00085740</name>
</gene>
<reference evidence="2 3" key="1">
    <citation type="submission" date="2018-11" db="EMBL/GenBank/DDBJ databases">
        <authorList>
            <person name="Lopez-Roques C."/>
            <person name="Donnadieu C."/>
            <person name="Bouchez O."/>
            <person name="Klopp C."/>
            <person name="Cabau C."/>
            <person name="Zahm M."/>
        </authorList>
    </citation>
    <scope>NUCLEOTIDE SEQUENCE [LARGE SCALE GENOMIC DNA]</scope>
    <source>
        <strain evidence="2">RS831</strain>
        <tissue evidence="2">Whole body</tissue>
    </source>
</reference>
<dbReference type="AlphaFoldDB" id="A0A437CYM2"/>